<feature type="region of interest" description="Disordered" evidence="7">
    <location>
        <begin position="1013"/>
        <end position="1311"/>
    </location>
</feature>
<dbReference type="InterPro" id="IPR014891">
    <property type="entry name" value="DWNN_domain"/>
</dbReference>
<feature type="compositionally biased region" description="Basic and acidic residues" evidence="7">
    <location>
        <begin position="807"/>
        <end position="820"/>
    </location>
</feature>
<dbReference type="GO" id="GO:0061630">
    <property type="term" value="F:ubiquitin protein ligase activity"/>
    <property type="evidence" value="ECO:0007669"/>
    <property type="project" value="InterPro"/>
</dbReference>
<feature type="compositionally biased region" description="Basic residues" evidence="7">
    <location>
        <begin position="1302"/>
        <end position="1311"/>
    </location>
</feature>
<dbReference type="Pfam" id="PF13923">
    <property type="entry name" value="zf-C3HC4_2"/>
    <property type="match status" value="1"/>
</dbReference>
<dbReference type="GO" id="GO:0006397">
    <property type="term" value="P:mRNA processing"/>
    <property type="evidence" value="ECO:0007669"/>
    <property type="project" value="InterPro"/>
</dbReference>
<dbReference type="InterPro" id="IPR033489">
    <property type="entry name" value="RBBP6"/>
</dbReference>
<feature type="domain" description="RING-type" evidence="8">
    <location>
        <begin position="280"/>
        <end position="321"/>
    </location>
</feature>
<dbReference type="SMART" id="SM01180">
    <property type="entry name" value="DWNN"/>
    <property type="match status" value="1"/>
</dbReference>
<feature type="compositionally biased region" description="Low complexity" evidence="7">
    <location>
        <begin position="493"/>
        <end position="502"/>
    </location>
</feature>
<keyword evidence="5" id="KW-0539">Nucleus</keyword>
<dbReference type="GO" id="GO:0005634">
    <property type="term" value="C:nucleus"/>
    <property type="evidence" value="ECO:0007669"/>
    <property type="project" value="UniProtKB-SubCell"/>
</dbReference>
<feature type="compositionally biased region" description="Basic and acidic residues" evidence="7">
    <location>
        <begin position="653"/>
        <end position="662"/>
    </location>
</feature>
<evidence type="ECO:0000256" key="2">
    <source>
        <dbReference type="ARBA" id="ARBA00022723"/>
    </source>
</evidence>
<evidence type="ECO:0000256" key="1">
    <source>
        <dbReference type="ARBA" id="ARBA00004123"/>
    </source>
</evidence>
<feature type="compositionally biased region" description="Basic and acidic residues" evidence="7">
    <location>
        <begin position="1239"/>
        <end position="1283"/>
    </location>
</feature>
<feature type="compositionally biased region" description="Polar residues" evidence="7">
    <location>
        <begin position="883"/>
        <end position="899"/>
    </location>
</feature>
<feature type="compositionally biased region" description="Pro residues" evidence="7">
    <location>
        <begin position="736"/>
        <end position="746"/>
    </location>
</feature>
<feature type="compositionally biased region" description="Basic and acidic residues" evidence="7">
    <location>
        <begin position="1175"/>
        <end position="1200"/>
    </location>
</feature>
<evidence type="ECO:0000256" key="7">
    <source>
        <dbReference type="SAM" id="MobiDB-lite"/>
    </source>
</evidence>
<proteinExistence type="predicted"/>
<feature type="compositionally biased region" description="Polar residues" evidence="7">
    <location>
        <begin position="459"/>
        <end position="490"/>
    </location>
</feature>
<dbReference type="InterPro" id="IPR001841">
    <property type="entry name" value="Znf_RING"/>
</dbReference>
<accession>A0AAV2KK97</accession>
<feature type="compositionally biased region" description="Basic residues" evidence="7">
    <location>
        <begin position="821"/>
        <end position="831"/>
    </location>
</feature>
<dbReference type="Gene3D" id="3.10.20.90">
    <property type="entry name" value="Phosphatidylinositol 3-kinase Catalytic Subunit, Chain A, domain 1"/>
    <property type="match status" value="1"/>
</dbReference>
<feature type="compositionally biased region" description="Acidic residues" evidence="7">
    <location>
        <begin position="1014"/>
        <end position="1026"/>
    </location>
</feature>
<dbReference type="Pfam" id="PF00098">
    <property type="entry name" value="zf-CCHC"/>
    <property type="match status" value="1"/>
</dbReference>
<gene>
    <name evidence="12" type="ORF">KC01_LOCUS18717</name>
</gene>
<feature type="region of interest" description="Disordered" evidence="7">
    <location>
        <begin position="549"/>
        <end position="698"/>
    </location>
</feature>
<feature type="compositionally biased region" description="Basic and acidic residues" evidence="7">
    <location>
        <begin position="832"/>
        <end position="873"/>
    </location>
</feature>
<dbReference type="Gene3D" id="4.10.60.10">
    <property type="entry name" value="Zinc finger, CCHC-type"/>
    <property type="match status" value="1"/>
</dbReference>
<comment type="subcellular location">
    <subcellularLocation>
        <location evidence="1">Nucleus</location>
    </subcellularLocation>
</comment>
<dbReference type="CDD" id="cd16620">
    <property type="entry name" value="vRING-HC-C4C4_RBBP6"/>
    <property type="match status" value="1"/>
</dbReference>
<dbReference type="Gene3D" id="3.30.40.10">
    <property type="entry name" value="Zinc/RING finger domain, C3HC4 (zinc finger)"/>
    <property type="match status" value="1"/>
</dbReference>
<dbReference type="PANTHER" id="PTHR15439">
    <property type="entry name" value="RETINOBLASTOMA-BINDING PROTEIN 6"/>
    <property type="match status" value="1"/>
</dbReference>
<dbReference type="PROSITE" id="PS51282">
    <property type="entry name" value="DWNN"/>
    <property type="match status" value="1"/>
</dbReference>
<keyword evidence="3 6" id="KW-0863">Zinc-finger</keyword>
<dbReference type="SUPFAM" id="SSF57850">
    <property type="entry name" value="RING/U-box"/>
    <property type="match status" value="1"/>
</dbReference>
<keyword evidence="4" id="KW-0862">Zinc</keyword>
<feature type="compositionally biased region" description="Pro residues" evidence="7">
    <location>
        <begin position="369"/>
        <end position="378"/>
    </location>
</feature>
<feature type="compositionally biased region" description="Low complexity" evidence="7">
    <location>
        <begin position="390"/>
        <end position="404"/>
    </location>
</feature>
<feature type="compositionally biased region" description="Low complexity" evidence="7">
    <location>
        <begin position="753"/>
        <end position="774"/>
    </location>
</feature>
<dbReference type="PANTHER" id="PTHR15439:SF0">
    <property type="entry name" value="CELL DIVISION CYCLE AND APOPTOSIS REGULATOR PROTEIN 1-RELATED"/>
    <property type="match status" value="1"/>
</dbReference>
<dbReference type="GO" id="GO:0008270">
    <property type="term" value="F:zinc ion binding"/>
    <property type="evidence" value="ECO:0007669"/>
    <property type="project" value="UniProtKB-KW"/>
</dbReference>
<sequence length="1311" mass="146489">MVRTGLSGSCGSTQLTLTLDAIATSRKTVTCRLTPGHRGRVVFDNLNVTLIDLKRLIMTREKLRASDCDLQITNAQTKEEYTEDASSIPKGSSVIVRRVPSRARKSGSSVNNSKRSEAVRSPYGLYRSQVEAKKTTGISPIFLKMAAISSLDGTEDDKIKTVSNQCFYDSSTYKYGAPLPANYTCYRCGSSEHHIRDCPLALDNNTEPAVKIKKSTGIPRSFMVKVDDPSIKGAMLTNTGDFAVPALDAEVYAASKKKTPAQELPVQVPPDTSIPDELMCLICKDLLTDAVVIPCCGNSYCDDCIRTALLDSDDHVCPTCDQAEVSPDTLIANKFLRQAVNNFTNEVSTQNLKNTCSTPRSQDCTQRPSPAPTPPPQIQPEKMPVADMQSVSSTDSPTSSANTSPVVKTVDETAEEKEDPTKACSSPENPSVSVSEADGGDNLSRSIPLVTSVRKSVETESTTASISQSEPSHWNRSTSSSPSEGWTAINTVHPPSTSSFPSSHPLNIIPAPVQTYLIQQQPPLNTYPPVFIPSTPPWTSVPIPQGAPVPTFTSSSSTTSIPPLIPKEMMLQHRRKTERTPPRGSVYSPSYHRSKSHKCSRSTSRSPSQSHSHKRSRPYSPKSSHRATSSRSHPSSRKHSPTTTSTPRPYSMRRSESPTDHNKSRRRHDQRSTKTSTPSRGSGSSRRENSHSSREGTDWSLESYLRWKQDYKEWYDKYLSSFYSHFHHMPPPPLMPPPQPDWPPFSPYHSKARSPPSSDSVTSQSRSETSSSSYSDRHSTPTQSFSDSNSPLSDNCSSLEPPKVPRRRDENQSEVRESRKDHTRLKSPQRKSKGESKRKDKKAVNKEKDSKRREGKEDRSRQTGRSRTPDSRSDKKRKRSEETCINQSRNILKESSSSDPIPKVFEREKHKKSTWKAQPLTAENAWEGNVSVKTPQKININLNLDVRRNGSDVDEAKKAIKKVEGRTGSDEVVVGPIIPHEEMRDEKNDSWEIFPEDEAIGEDSDLWHCALTPVEDEEGIEEEEEESAGKALVQQNIPDSERSRELIGSTSTDRSSLAMAPSGAVIISEEPQNAAVIHLEKYMENRTLEKPRDHVKVGNPRREKRGSDKELQSKVSSNHREVKERTKRKSKQRSEKDSEGREREEHSHHRERKSSGRSHSKSSNASSQEFTSILVEDRSSKYRESDRETTSHSHSSERRQLPSKTAPEDCLGQNWTCISQCSTPPSAHSSLGIATSMRKKTEGMNNDRTEPRESRHEEHVSTDRSFYRSNEHDAKNEQKDEKKHKSHKKVKRHASSDEEKKPKKKTFAASH</sequence>
<feature type="region of interest" description="Disordered" evidence="7">
    <location>
        <begin position="736"/>
        <end position="916"/>
    </location>
</feature>
<feature type="compositionally biased region" description="Low complexity" evidence="7">
    <location>
        <begin position="601"/>
        <end position="610"/>
    </location>
</feature>
<feature type="compositionally biased region" description="Polar residues" evidence="7">
    <location>
        <begin position="782"/>
        <end position="798"/>
    </location>
</feature>
<evidence type="ECO:0000256" key="6">
    <source>
        <dbReference type="PROSITE-ProRule" id="PRU00047"/>
    </source>
</evidence>
<feature type="compositionally biased region" description="Low complexity" evidence="7">
    <location>
        <begin position="620"/>
        <end position="633"/>
    </location>
</feature>
<feature type="compositionally biased region" description="Basic residues" evidence="7">
    <location>
        <begin position="1149"/>
        <end position="1160"/>
    </location>
</feature>
<evidence type="ECO:0000259" key="9">
    <source>
        <dbReference type="PROSITE" id="PS50158"/>
    </source>
</evidence>
<feature type="compositionally biased region" description="Basic and acidic residues" evidence="7">
    <location>
        <begin position="1078"/>
        <end position="1096"/>
    </location>
</feature>
<keyword evidence="2" id="KW-0479">Metal-binding</keyword>
<feature type="compositionally biased region" description="Low complexity" evidence="7">
    <location>
        <begin position="425"/>
        <end position="436"/>
    </location>
</feature>
<organism evidence="12 13">
    <name type="scientific">Knipowitschia caucasica</name>
    <name type="common">Caucasian dwarf goby</name>
    <name type="synonym">Pomatoschistus caucasicus</name>
    <dbReference type="NCBI Taxonomy" id="637954"/>
    <lineage>
        <taxon>Eukaryota</taxon>
        <taxon>Metazoa</taxon>
        <taxon>Chordata</taxon>
        <taxon>Craniata</taxon>
        <taxon>Vertebrata</taxon>
        <taxon>Euteleostomi</taxon>
        <taxon>Actinopterygii</taxon>
        <taxon>Neopterygii</taxon>
        <taxon>Teleostei</taxon>
        <taxon>Neoteleostei</taxon>
        <taxon>Acanthomorphata</taxon>
        <taxon>Gobiaria</taxon>
        <taxon>Gobiiformes</taxon>
        <taxon>Gobioidei</taxon>
        <taxon>Gobiidae</taxon>
        <taxon>Gobiinae</taxon>
        <taxon>Knipowitschia</taxon>
    </lineage>
</organism>
<feature type="compositionally biased region" description="Low complexity" evidence="7">
    <location>
        <begin position="673"/>
        <end position="684"/>
    </location>
</feature>
<dbReference type="GO" id="GO:0003676">
    <property type="term" value="F:nucleic acid binding"/>
    <property type="evidence" value="ECO:0007669"/>
    <property type="project" value="InterPro"/>
</dbReference>
<dbReference type="GO" id="GO:0006511">
    <property type="term" value="P:ubiquitin-dependent protein catabolic process"/>
    <property type="evidence" value="ECO:0007669"/>
    <property type="project" value="TreeGrafter"/>
</dbReference>
<reference evidence="12 13" key="1">
    <citation type="submission" date="2024-04" db="EMBL/GenBank/DDBJ databases">
        <authorList>
            <person name="Waldvogel A.-M."/>
            <person name="Schoenle A."/>
        </authorList>
    </citation>
    <scope>NUCLEOTIDE SEQUENCE [LARGE SCALE GENOMIC DNA]</scope>
</reference>
<evidence type="ECO:0000259" key="8">
    <source>
        <dbReference type="PROSITE" id="PS50089"/>
    </source>
</evidence>
<feature type="compositionally biased region" description="Polar residues" evidence="7">
    <location>
        <begin position="351"/>
        <end position="365"/>
    </location>
</feature>
<feature type="compositionally biased region" description="Basic and acidic residues" evidence="7">
    <location>
        <begin position="1105"/>
        <end position="1124"/>
    </location>
</feature>
<evidence type="ECO:0000313" key="12">
    <source>
        <dbReference type="EMBL" id="CAL1589028.1"/>
    </source>
</evidence>
<feature type="compositionally biased region" description="Basic residues" evidence="7">
    <location>
        <begin position="1284"/>
        <end position="1293"/>
    </location>
</feature>
<feature type="domain" description="DWNN" evidence="10">
    <location>
        <begin position="29"/>
        <end position="100"/>
    </location>
</feature>
<protein>
    <recommendedName>
        <fullName evidence="14">E3 ubiquitin-protein ligase RBBP6</fullName>
    </recommendedName>
</protein>
<feature type="domain" description="U-box" evidence="11">
    <location>
        <begin position="273"/>
        <end position="350"/>
    </location>
</feature>
<dbReference type="SMART" id="SM00184">
    <property type="entry name" value="RING"/>
    <property type="match status" value="1"/>
</dbReference>
<evidence type="ECO:0000313" key="13">
    <source>
        <dbReference type="Proteomes" id="UP001497482"/>
    </source>
</evidence>
<dbReference type="GO" id="GO:0016567">
    <property type="term" value="P:protein ubiquitination"/>
    <property type="evidence" value="ECO:0007669"/>
    <property type="project" value="InterPro"/>
</dbReference>
<dbReference type="EMBL" id="OZ035840">
    <property type="protein sequence ID" value="CAL1589028.1"/>
    <property type="molecule type" value="Genomic_DNA"/>
</dbReference>
<name>A0AAV2KK97_KNICA</name>
<dbReference type="PROSITE" id="PS50089">
    <property type="entry name" value="ZF_RING_2"/>
    <property type="match status" value="1"/>
</dbReference>
<dbReference type="PROSITE" id="PS51698">
    <property type="entry name" value="U_BOX"/>
    <property type="match status" value="1"/>
</dbReference>
<keyword evidence="13" id="KW-1185">Reference proteome</keyword>
<dbReference type="Proteomes" id="UP001497482">
    <property type="component" value="Chromosome 18"/>
</dbReference>
<evidence type="ECO:0000259" key="10">
    <source>
        <dbReference type="PROSITE" id="PS51282"/>
    </source>
</evidence>
<evidence type="ECO:0000259" key="11">
    <source>
        <dbReference type="PROSITE" id="PS51698"/>
    </source>
</evidence>
<dbReference type="InterPro" id="IPR013083">
    <property type="entry name" value="Znf_RING/FYVE/PHD"/>
</dbReference>
<dbReference type="PROSITE" id="PS50158">
    <property type="entry name" value="ZF_CCHC"/>
    <property type="match status" value="1"/>
</dbReference>
<feature type="compositionally biased region" description="Basic and acidic residues" evidence="7">
    <location>
        <begin position="685"/>
        <end position="697"/>
    </location>
</feature>
<feature type="region of interest" description="Disordered" evidence="7">
    <location>
        <begin position="351"/>
        <end position="502"/>
    </location>
</feature>
<evidence type="ECO:0000256" key="4">
    <source>
        <dbReference type="ARBA" id="ARBA00022833"/>
    </source>
</evidence>
<evidence type="ECO:0000256" key="5">
    <source>
        <dbReference type="ARBA" id="ARBA00023242"/>
    </source>
</evidence>
<evidence type="ECO:0008006" key="14">
    <source>
        <dbReference type="Google" id="ProtNLM"/>
    </source>
</evidence>
<dbReference type="Pfam" id="PF08783">
    <property type="entry name" value="DWNN"/>
    <property type="match status" value="1"/>
</dbReference>
<dbReference type="InterPro" id="IPR001878">
    <property type="entry name" value="Znf_CCHC"/>
</dbReference>
<feature type="domain" description="CCHC-type" evidence="9">
    <location>
        <begin position="185"/>
        <end position="199"/>
    </location>
</feature>
<dbReference type="InterPro" id="IPR003613">
    <property type="entry name" value="Ubox_domain"/>
</dbReference>
<feature type="compositionally biased region" description="Basic and acidic residues" evidence="7">
    <location>
        <begin position="1132"/>
        <end position="1148"/>
    </location>
</feature>
<feature type="compositionally biased region" description="Polar residues" evidence="7">
    <location>
        <begin position="1213"/>
        <end position="1233"/>
    </location>
</feature>
<feature type="compositionally biased region" description="Low complexity" evidence="7">
    <location>
        <begin position="641"/>
        <end position="652"/>
    </location>
</feature>
<evidence type="ECO:0000256" key="3">
    <source>
        <dbReference type="ARBA" id="ARBA00022771"/>
    </source>
</evidence>